<sequence length="180" mass="19427">MKPLSIITLIVAIAFFSCKSASSKVTDEEIKALETLVENKNFSIESNWAFPRTTAAMQRVLNSGMLPAGSSTGAINLIGNSNFLTISGDSITSYLPYYGERHTNVGYGGSDGAIQLKGIVENYTVTQGKQHDYTISFDAKSKSERFNISITLYPSLKSYVKLIGASRSSISYSGQVKPSG</sequence>
<dbReference type="RefSeq" id="WP_311938162.1">
    <property type="nucleotide sequence ID" value="NZ_JAVSCK010000002.1"/>
</dbReference>
<reference evidence="3" key="1">
    <citation type="journal article" date="2019" name="Int. J. Syst. Evol. Microbiol.">
        <title>The Global Catalogue of Microorganisms (GCM) 10K type strain sequencing project: providing services to taxonomists for standard genome sequencing and annotation.</title>
        <authorList>
            <consortium name="The Broad Institute Genomics Platform"/>
            <consortium name="The Broad Institute Genome Sequencing Center for Infectious Disease"/>
            <person name="Wu L."/>
            <person name="Ma J."/>
        </authorList>
    </citation>
    <scope>NUCLEOTIDE SEQUENCE [LARGE SCALE GENOMIC DNA]</scope>
    <source>
        <strain evidence="3">CCUG 63246</strain>
    </source>
</reference>
<evidence type="ECO:0000313" key="2">
    <source>
        <dbReference type="EMBL" id="MFD1162162.1"/>
    </source>
</evidence>
<proteinExistence type="predicted"/>
<dbReference type="Gene3D" id="2.40.128.410">
    <property type="match status" value="1"/>
</dbReference>
<dbReference type="PROSITE" id="PS51257">
    <property type="entry name" value="PROKAR_LIPOPROTEIN"/>
    <property type="match status" value="1"/>
</dbReference>
<evidence type="ECO:0000256" key="1">
    <source>
        <dbReference type="SAM" id="SignalP"/>
    </source>
</evidence>
<name>A0ABW3RB46_9FLAO</name>
<feature type="signal peptide" evidence="1">
    <location>
        <begin position="1"/>
        <end position="23"/>
    </location>
</feature>
<dbReference type="InterPro" id="IPR025347">
    <property type="entry name" value="DUF4251"/>
</dbReference>
<dbReference type="EMBL" id="JBHTLJ010000002">
    <property type="protein sequence ID" value="MFD1162162.1"/>
    <property type="molecule type" value="Genomic_DNA"/>
</dbReference>
<keyword evidence="3" id="KW-1185">Reference proteome</keyword>
<protein>
    <submittedName>
        <fullName evidence="2">DUF4251 domain-containing protein</fullName>
    </submittedName>
</protein>
<accession>A0ABW3RB46</accession>
<comment type="caution">
    <text evidence="2">The sequence shown here is derived from an EMBL/GenBank/DDBJ whole genome shotgun (WGS) entry which is preliminary data.</text>
</comment>
<organism evidence="2 3">
    <name type="scientific">Hwangdonia seohaensis</name>
    <dbReference type="NCBI Taxonomy" id="1240727"/>
    <lineage>
        <taxon>Bacteria</taxon>
        <taxon>Pseudomonadati</taxon>
        <taxon>Bacteroidota</taxon>
        <taxon>Flavobacteriia</taxon>
        <taxon>Flavobacteriales</taxon>
        <taxon>Flavobacteriaceae</taxon>
        <taxon>Hwangdonia</taxon>
    </lineage>
</organism>
<dbReference type="Pfam" id="PF14059">
    <property type="entry name" value="DUF4251"/>
    <property type="match status" value="1"/>
</dbReference>
<gene>
    <name evidence="2" type="ORF">ACFQ2E_07025</name>
</gene>
<dbReference type="Proteomes" id="UP001597163">
    <property type="component" value="Unassembled WGS sequence"/>
</dbReference>
<keyword evidence="1" id="KW-0732">Signal</keyword>
<feature type="chain" id="PRO_5046912084" evidence="1">
    <location>
        <begin position="24"/>
        <end position="180"/>
    </location>
</feature>
<evidence type="ECO:0000313" key="3">
    <source>
        <dbReference type="Proteomes" id="UP001597163"/>
    </source>
</evidence>